<evidence type="ECO:0000256" key="1">
    <source>
        <dbReference type="ARBA" id="ARBA00004434"/>
    </source>
</evidence>
<evidence type="ECO:0000256" key="7">
    <source>
        <dbReference type="ARBA" id="ARBA00023136"/>
    </source>
</evidence>
<name>A0A316UMX5_9BASI</name>
<dbReference type="InterPro" id="IPR012420">
    <property type="entry name" value="Cbp4"/>
</dbReference>
<feature type="compositionally biased region" description="Polar residues" evidence="10">
    <location>
        <begin position="1"/>
        <end position="10"/>
    </location>
</feature>
<dbReference type="OrthoDB" id="5576752at2759"/>
<keyword evidence="12" id="KW-1185">Reference proteome</keyword>
<evidence type="ECO:0000256" key="5">
    <source>
        <dbReference type="ARBA" id="ARBA00022989"/>
    </source>
</evidence>
<comment type="function">
    <text evidence="9">Essential for the assembly of ubiquinol-cytochrome c reductase. It has a direct effect on the correct occurrence of the Rieske protein, core 4, core 5 and apocytochrome b.</text>
</comment>
<keyword evidence="7" id="KW-0472">Membrane</keyword>
<gene>
    <name evidence="11" type="ORF">BDZ90DRAFT_255525</name>
</gene>
<keyword evidence="4" id="KW-0999">Mitochondrion inner membrane</keyword>
<comment type="subcellular location">
    <subcellularLocation>
        <location evidence="1">Mitochondrion inner membrane</location>
        <topology evidence="1">Single-pass membrane protein</topology>
    </subcellularLocation>
</comment>
<evidence type="ECO:0000256" key="3">
    <source>
        <dbReference type="ARBA" id="ARBA00022692"/>
    </source>
</evidence>
<comment type="similarity">
    <text evidence="2">Belongs to the CBP4 family.</text>
</comment>
<dbReference type="RefSeq" id="XP_025359885.1">
    <property type="nucleotide sequence ID" value="XM_025507856.1"/>
</dbReference>
<feature type="compositionally biased region" description="Low complexity" evidence="10">
    <location>
        <begin position="45"/>
        <end position="60"/>
    </location>
</feature>
<dbReference type="Proteomes" id="UP000245884">
    <property type="component" value="Unassembled WGS sequence"/>
</dbReference>
<dbReference type="STRING" id="1569628.A0A316UMX5"/>
<evidence type="ECO:0000256" key="8">
    <source>
        <dbReference type="ARBA" id="ARBA00023186"/>
    </source>
</evidence>
<evidence type="ECO:0000313" key="11">
    <source>
        <dbReference type="EMBL" id="PWN25273.1"/>
    </source>
</evidence>
<accession>A0A316UMX5</accession>
<dbReference type="AlphaFoldDB" id="A0A316UMX5"/>
<keyword evidence="6" id="KW-0496">Mitochondrion</keyword>
<reference evidence="11 12" key="1">
    <citation type="journal article" date="2018" name="Mol. Biol. Evol.">
        <title>Broad Genomic Sampling Reveals a Smut Pathogenic Ancestry of the Fungal Clade Ustilaginomycotina.</title>
        <authorList>
            <person name="Kijpornyongpan T."/>
            <person name="Mondo S.J."/>
            <person name="Barry K."/>
            <person name="Sandor L."/>
            <person name="Lee J."/>
            <person name="Lipzen A."/>
            <person name="Pangilinan J."/>
            <person name="LaButti K."/>
            <person name="Hainaut M."/>
            <person name="Henrissat B."/>
            <person name="Grigoriev I.V."/>
            <person name="Spatafora J.W."/>
            <person name="Aime M.C."/>
        </authorList>
    </citation>
    <scope>NUCLEOTIDE SEQUENCE [LARGE SCALE GENOMIC DNA]</scope>
    <source>
        <strain evidence="11 12">MCA 5214</strain>
    </source>
</reference>
<evidence type="ECO:0000256" key="4">
    <source>
        <dbReference type="ARBA" id="ARBA00022792"/>
    </source>
</evidence>
<dbReference type="EMBL" id="KZ819676">
    <property type="protein sequence ID" value="PWN25273.1"/>
    <property type="molecule type" value="Genomic_DNA"/>
</dbReference>
<feature type="compositionally biased region" description="Basic and acidic residues" evidence="10">
    <location>
        <begin position="15"/>
        <end position="24"/>
    </location>
</feature>
<proteinExistence type="inferred from homology"/>
<feature type="region of interest" description="Disordered" evidence="10">
    <location>
        <begin position="1"/>
        <end position="26"/>
    </location>
</feature>
<keyword evidence="3" id="KW-0812">Transmembrane</keyword>
<dbReference type="GeneID" id="37029679"/>
<keyword evidence="5" id="KW-1133">Transmembrane helix</keyword>
<evidence type="ECO:0000256" key="10">
    <source>
        <dbReference type="SAM" id="MobiDB-lite"/>
    </source>
</evidence>
<evidence type="ECO:0000313" key="12">
    <source>
        <dbReference type="Proteomes" id="UP000245884"/>
    </source>
</evidence>
<sequence>MKASTPTEQQFYDRLSPELKKQVDAQRQAASRKAAYAQQLELAKQSESAEAPQWAAQAAQKGRDSTPPPKQ</sequence>
<protein>
    <submittedName>
        <fullName evidence="11">Uncharacterized protein</fullName>
    </submittedName>
</protein>
<evidence type="ECO:0000256" key="9">
    <source>
        <dbReference type="ARBA" id="ARBA00025413"/>
    </source>
</evidence>
<evidence type="ECO:0000256" key="2">
    <source>
        <dbReference type="ARBA" id="ARBA00006780"/>
    </source>
</evidence>
<dbReference type="GO" id="GO:0005743">
    <property type="term" value="C:mitochondrial inner membrane"/>
    <property type="evidence" value="ECO:0007669"/>
    <property type="project" value="UniProtKB-SubCell"/>
</dbReference>
<feature type="region of interest" description="Disordered" evidence="10">
    <location>
        <begin position="44"/>
        <end position="71"/>
    </location>
</feature>
<organism evidence="11 12">
    <name type="scientific">Jaminaea rosea</name>
    <dbReference type="NCBI Taxonomy" id="1569628"/>
    <lineage>
        <taxon>Eukaryota</taxon>
        <taxon>Fungi</taxon>
        <taxon>Dikarya</taxon>
        <taxon>Basidiomycota</taxon>
        <taxon>Ustilaginomycotina</taxon>
        <taxon>Exobasidiomycetes</taxon>
        <taxon>Microstromatales</taxon>
        <taxon>Microstromatales incertae sedis</taxon>
        <taxon>Jaminaea</taxon>
    </lineage>
</organism>
<evidence type="ECO:0000256" key="6">
    <source>
        <dbReference type="ARBA" id="ARBA00023128"/>
    </source>
</evidence>
<keyword evidence="8" id="KW-0143">Chaperone</keyword>
<dbReference type="Pfam" id="PF07960">
    <property type="entry name" value="CBP4"/>
    <property type="match status" value="1"/>
</dbReference>